<evidence type="ECO:0000256" key="8">
    <source>
        <dbReference type="ARBA" id="ARBA00022833"/>
    </source>
</evidence>
<dbReference type="SMART" id="SM00382">
    <property type="entry name" value="AAA"/>
    <property type="match status" value="1"/>
</dbReference>
<evidence type="ECO:0000256" key="4">
    <source>
        <dbReference type="ARBA" id="ARBA00022695"/>
    </source>
</evidence>
<comment type="caution">
    <text evidence="14">The sequence shown here is derived from an EMBL/GenBank/DDBJ whole genome shotgun (WGS) entry which is preliminary data.</text>
</comment>
<keyword evidence="10" id="KW-0239">DNA-directed DNA polymerase</keyword>
<accession>A0A086Z2B5</accession>
<dbReference type="OrthoDB" id="9810148at2"/>
<dbReference type="Proteomes" id="UP000029015">
    <property type="component" value="Unassembled WGS sequence"/>
</dbReference>
<feature type="compositionally biased region" description="Basic residues" evidence="12">
    <location>
        <begin position="864"/>
        <end position="874"/>
    </location>
</feature>
<feature type="compositionally biased region" description="Polar residues" evidence="12">
    <location>
        <begin position="729"/>
        <end position="742"/>
    </location>
</feature>
<evidence type="ECO:0000259" key="13">
    <source>
        <dbReference type="SMART" id="SM00382"/>
    </source>
</evidence>
<dbReference type="EMBL" id="JGYK01000001">
    <property type="protein sequence ID" value="KFI40665.1"/>
    <property type="molecule type" value="Genomic_DNA"/>
</dbReference>
<dbReference type="PANTHER" id="PTHR11669">
    <property type="entry name" value="REPLICATION FACTOR C / DNA POLYMERASE III GAMMA-TAU SUBUNIT"/>
    <property type="match status" value="1"/>
</dbReference>
<evidence type="ECO:0000256" key="6">
    <source>
        <dbReference type="ARBA" id="ARBA00022723"/>
    </source>
</evidence>
<keyword evidence="8" id="KW-0862">Zinc</keyword>
<dbReference type="GO" id="GO:0005524">
    <property type="term" value="F:ATP binding"/>
    <property type="evidence" value="ECO:0007669"/>
    <property type="project" value="UniProtKB-KW"/>
</dbReference>
<dbReference type="FunFam" id="3.40.50.300:FF:000014">
    <property type="entry name" value="DNA polymerase III subunit gamma/tau"/>
    <property type="match status" value="1"/>
</dbReference>
<feature type="compositionally biased region" description="Low complexity" evidence="12">
    <location>
        <begin position="749"/>
        <end position="760"/>
    </location>
</feature>
<dbReference type="RefSeq" id="WP_033503999.1">
    <property type="nucleotide sequence ID" value="NZ_CP011786.1"/>
</dbReference>
<dbReference type="PATRIC" id="fig|1437605.7.peg.1061"/>
<evidence type="ECO:0000313" key="15">
    <source>
        <dbReference type="Proteomes" id="UP000029015"/>
    </source>
</evidence>
<dbReference type="InterPro" id="IPR003593">
    <property type="entry name" value="AAA+_ATPase"/>
</dbReference>
<keyword evidence="9" id="KW-0067">ATP-binding</keyword>
<evidence type="ECO:0000256" key="7">
    <source>
        <dbReference type="ARBA" id="ARBA00022741"/>
    </source>
</evidence>
<dbReference type="InterPro" id="IPR027417">
    <property type="entry name" value="P-loop_NTPase"/>
</dbReference>
<dbReference type="Pfam" id="PF22608">
    <property type="entry name" value="DNAX_ATPase_lid"/>
    <property type="match status" value="1"/>
</dbReference>
<dbReference type="SUPFAM" id="SSF52540">
    <property type="entry name" value="P-loop containing nucleoside triphosphate hydrolases"/>
    <property type="match status" value="1"/>
</dbReference>
<dbReference type="InterPro" id="IPR050238">
    <property type="entry name" value="DNA_Rep/Repair_Clamp_Loader"/>
</dbReference>
<evidence type="ECO:0000256" key="3">
    <source>
        <dbReference type="ARBA" id="ARBA00022679"/>
    </source>
</evidence>
<dbReference type="PANTHER" id="PTHR11669:SF0">
    <property type="entry name" value="PROTEIN STICHEL-LIKE 2"/>
    <property type="match status" value="1"/>
</dbReference>
<dbReference type="Gene3D" id="1.20.272.10">
    <property type="match status" value="1"/>
</dbReference>
<keyword evidence="3 14" id="KW-0808">Transferase</keyword>
<dbReference type="EC" id="2.7.7.7" evidence="2"/>
<dbReference type="InterPro" id="IPR008921">
    <property type="entry name" value="DNA_pol3_clamp-load_cplx_C"/>
</dbReference>
<dbReference type="KEGG" id="bact:AB656_05175"/>
<sequence>MALALYRRYRPDTFDGVIGQKQVTVPLSRALDAGKLTHAYLFSGPRGCGKTSSARIFARGVNCVKGPTSHPCGECDSCRDLATGGPGSIDVVEIDAASHNGVDDARELRERAGFAPVRDRYKIFILDEAHMVTQQGFNALLKIVEEPPEHVMFIFATTEPEKVISTIRSRTHHYPFRLVPQEVMEPYLESICEDEKIEAEPGVLKLAMRAGGGSVRDTLSVLDQLMVGADQGEITYDAAVTLLGYTPESLIGEAIDAVIEGDGPKLYGVVQHVVIGGFEPKRFVEDLLQRVRDLLVLTLAGAKAEGVLSEDAGVEGTGDMERQAKALGMGRLTRIADIIDDALASMSGAISPRMRLELLAARLLVPDSELAPTAASDGRAGTSMVGAPAGAGFIGAKRQNPSAPRGDGRQEQAPGPSPVAQGPTQSGAPRPAPQVQAQPSGHADQSVDQRWDALVAALPDGVKEYVVREKVPRVALRRNPKGRLVLALTFDQPLSQHAFALAVAARAVDGETKVPNIVMVRARQEFGPDTMIAPSGVAANGEKVESVARMSPERRSEVKKRIALARTNMSAMNLGVGVAPHTASEAAGQPHARGQQHSSQGSAQEGESAGDASDSDAHHASGPGSDAGRNASGSEPVDQGAGPSGGPIQGSSPLSAAGFASTESYVRPDELDDDDPWATPSSPTVDLGPHGGADGSQSQDQEEAEAERKARKMGLPDLSDQDDPWASHLASNPASVQTQAPDQTPVLRQDSAQAAEASAETSRVVDHPTPIEDAPQSAPVEAPAAPVADTPASPGPDGDHGSFVPPDRPQSDPQVPPDEDEYSLNDARQGEESLMGPKELAKMFDVKKVEDLSADDPKNPLNINKRKRQQGFEQ</sequence>
<dbReference type="AlphaFoldDB" id="A0A086Z2B5"/>
<keyword evidence="4 14" id="KW-0548">Nucleotidyltransferase</keyword>
<dbReference type="Gene3D" id="3.40.50.300">
    <property type="entry name" value="P-loop containing nucleotide triphosphate hydrolases"/>
    <property type="match status" value="1"/>
</dbReference>
<keyword evidence="7" id="KW-0547">Nucleotide-binding</keyword>
<dbReference type="GO" id="GO:0046872">
    <property type="term" value="F:metal ion binding"/>
    <property type="evidence" value="ECO:0007669"/>
    <property type="project" value="UniProtKB-KW"/>
</dbReference>
<dbReference type="CDD" id="cd00130">
    <property type="entry name" value="PAS"/>
    <property type="match status" value="1"/>
</dbReference>
<dbReference type="CDD" id="cd00009">
    <property type="entry name" value="AAA"/>
    <property type="match status" value="1"/>
</dbReference>
<dbReference type="Gene3D" id="1.10.8.60">
    <property type="match status" value="1"/>
</dbReference>
<feature type="domain" description="AAA+ ATPase" evidence="13">
    <location>
        <begin position="36"/>
        <end position="179"/>
    </location>
</feature>
<dbReference type="InterPro" id="IPR012763">
    <property type="entry name" value="DNA_pol_III_sug/sutau_N"/>
</dbReference>
<keyword evidence="5" id="KW-0235">DNA replication</keyword>
<dbReference type="GO" id="GO:0003887">
    <property type="term" value="F:DNA-directed DNA polymerase activity"/>
    <property type="evidence" value="ECO:0007669"/>
    <property type="project" value="UniProtKB-KW"/>
</dbReference>
<evidence type="ECO:0000256" key="5">
    <source>
        <dbReference type="ARBA" id="ARBA00022705"/>
    </source>
</evidence>
<keyword evidence="6" id="KW-0479">Metal-binding</keyword>
<protein>
    <recommendedName>
        <fullName evidence="2">DNA-directed DNA polymerase</fullName>
        <ecNumber evidence="2">2.7.7.7</ecNumber>
    </recommendedName>
</protein>
<dbReference type="GO" id="GO:0003677">
    <property type="term" value="F:DNA binding"/>
    <property type="evidence" value="ECO:0007669"/>
    <property type="project" value="InterPro"/>
</dbReference>
<feature type="compositionally biased region" description="Low complexity" evidence="12">
    <location>
        <begin position="774"/>
        <end position="792"/>
    </location>
</feature>
<name>A0A086Z2B5_9BIFI</name>
<dbReference type="GO" id="GO:0009360">
    <property type="term" value="C:DNA polymerase III complex"/>
    <property type="evidence" value="ECO:0007669"/>
    <property type="project" value="InterPro"/>
</dbReference>
<evidence type="ECO:0000256" key="10">
    <source>
        <dbReference type="ARBA" id="ARBA00022932"/>
    </source>
</evidence>
<dbReference type="STRING" id="1437605.AB656_05175"/>
<dbReference type="InterPro" id="IPR022754">
    <property type="entry name" value="DNA_pol_III_gamma-3"/>
</dbReference>
<reference evidence="14 15" key="1">
    <citation type="submission" date="2014-03" db="EMBL/GenBank/DDBJ databases">
        <title>Genomics of Bifidobacteria.</title>
        <authorList>
            <person name="Ventura M."/>
            <person name="Milani C."/>
            <person name="Lugli G.A."/>
        </authorList>
    </citation>
    <scope>NUCLEOTIDE SEQUENCE [LARGE SCALE GENOMIC DNA]</scope>
    <source>
        <strain evidence="14 15">DSM 22766</strain>
    </source>
</reference>
<comment type="catalytic activity">
    <reaction evidence="11">
        <text>DNA(n) + a 2'-deoxyribonucleoside 5'-triphosphate = DNA(n+1) + diphosphate</text>
        <dbReference type="Rhea" id="RHEA:22508"/>
        <dbReference type="Rhea" id="RHEA-COMP:17339"/>
        <dbReference type="Rhea" id="RHEA-COMP:17340"/>
        <dbReference type="ChEBI" id="CHEBI:33019"/>
        <dbReference type="ChEBI" id="CHEBI:61560"/>
        <dbReference type="ChEBI" id="CHEBI:173112"/>
        <dbReference type="EC" id="2.7.7.7"/>
    </reaction>
</comment>
<organism evidence="14 15">
    <name type="scientific">Bifidobacterium actinocoloniiforme DSM 22766</name>
    <dbReference type="NCBI Taxonomy" id="1437605"/>
    <lineage>
        <taxon>Bacteria</taxon>
        <taxon>Bacillati</taxon>
        <taxon>Actinomycetota</taxon>
        <taxon>Actinomycetes</taxon>
        <taxon>Bifidobacteriales</taxon>
        <taxon>Bifidobacteriaceae</taxon>
        <taxon>Bifidobacterium</taxon>
    </lineage>
</organism>
<dbReference type="Pfam" id="PF12169">
    <property type="entry name" value="DNA_pol3_gamma3"/>
    <property type="match status" value="1"/>
</dbReference>
<comment type="similarity">
    <text evidence="1">Belongs to the DnaX/STICHEL family.</text>
</comment>
<proteinExistence type="inferred from homology"/>
<evidence type="ECO:0000256" key="2">
    <source>
        <dbReference type="ARBA" id="ARBA00012417"/>
    </source>
</evidence>
<dbReference type="InterPro" id="IPR000014">
    <property type="entry name" value="PAS"/>
</dbReference>
<gene>
    <name evidence="14" type="ORF">BACT_1369</name>
</gene>
<evidence type="ECO:0000256" key="12">
    <source>
        <dbReference type="SAM" id="MobiDB-lite"/>
    </source>
</evidence>
<dbReference type="NCBIfam" id="TIGR02397">
    <property type="entry name" value="dnaX_nterm"/>
    <property type="match status" value="1"/>
</dbReference>
<dbReference type="Pfam" id="PF13177">
    <property type="entry name" value="DNA_pol3_delta2"/>
    <property type="match status" value="1"/>
</dbReference>
<dbReference type="InterPro" id="IPR045085">
    <property type="entry name" value="HLD_clamp_pol_III_gamma_tau"/>
</dbReference>
<evidence type="ECO:0000313" key="14">
    <source>
        <dbReference type="EMBL" id="KFI40665.1"/>
    </source>
</evidence>
<feature type="region of interest" description="Disordered" evidence="12">
    <location>
        <begin position="373"/>
        <end position="447"/>
    </location>
</feature>
<dbReference type="eggNOG" id="COG2812">
    <property type="taxonomic scope" value="Bacteria"/>
</dbReference>
<dbReference type="SUPFAM" id="SSF48019">
    <property type="entry name" value="post-AAA+ oligomerization domain-like"/>
    <property type="match status" value="1"/>
</dbReference>
<evidence type="ECO:0000256" key="11">
    <source>
        <dbReference type="ARBA" id="ARBA00049244"/>
    </source>
</evidence>
<feature type="region of interest" description="Disordered" evidence="12">
    <location>
        <begin position="582"/>
        <end position="838"/>
    </location>
</feature>
<keyword evidence="15" id="KW-1185">Reference proteome</keyword>
<dbReference type="CDD" id="cd18137">
    <property type="entry name" value="HLD_clamp_pol_III_gamma_tau"/>
    <property type="match status" value="1"/>
</dbReference>
<feature type="region of interest" description="Disordered" evidence="12">
    <location>
        <begin position="851"/>
        <end position="874"/>
    </location>
</feature>
<evidence type="ECO:0000256" key="1">
    <source>
        <dbReference type="ARBA" id="ARBA00006360"/>
    </source>
</evidence>
<dbReference type="GO" id="GO:0006261">
    <property type="term" value="P:DNA-templated DNA replication"/>
    <property type="evidence" value="ECO:0007669"/>
    <property type="project" value="TreeGrafter"/>
</dbReference>
<evidence type="ECO:0000256" key="9">
    <source>
        <dbReference type="ARBA" id="ARBA00022840"/>
    </source>
</evidence>